<protein>
    <submittedName>
        <fullName evidence="1">Uncharacterized protein</fullName>
    </submittedName>
</protein>
<dbReference type="InterPro" id="IPR040256">
    <property type="entry name" value="At4g02000-like"/>
</dbReference>
<sequence length="162" mass="18573">MKFVHLQPPFKFALVGKLCGHRSSLDGIQNFFFNLKLLGDFFVTLLNPKHVLIKSANDLDYCRVFSHRSYFVSKCLNGLLFLILVFFPNLKPHLFFSRILHGLGSIFVRPLKTDNATSSGSRPSVAHVLVELDVTKYYPDIVWVRLENLGYIQSMIMEDFSS</sequence>
<dbReference type="EMBL" id="JAGFBR010000012">
    <property type="protein sequence ID" value="KAH0458239.1"/>
    <property type="molecule type" value="Genomic_DNA"/>
</dbReference>
<evidence type="ECO:0000313" key="1">
    <source>
        <dbReference type="EMBL" id="KAH0458239.1"/>
    </source>
</evidence>
<organism evidence="1 2">
    <name type="scientific">Dendrobium chrysotoxum</name>
    <name type="common">Orchid</name>
    <dbReference type="NCBI Taxonomy" id="161865"/>
    <lineage>
        <taxon>Eukaryota</taxon>
        <taxon>Viridiplantae</taxon>
        <taxon>Streptophyta</taxon>
        <taxon>Embryophyta</taxon>
        <taxon>Tracheophyta</taxon>
        <taxon>Spermatophyta</taxon>
        <taxon>Magnoliopsida</taxon>
        <taxon>Liliopsida</taxon>
        <taxon>Asparagales</taxon>
        <taxon>Orchidaceae</taxon>
        <taxon>Epidendroideae</taxon>
        <taxon>Malaxideae</taxon>
        <taxon>Dendrobiinae</taxon>
        <taxon>Dendrobium</taxon>
    </lineage>
</organism>
<evidence type="ECO:0000313" key="2">
    <source>
        <dbReference type="Proteomes" id="UP000775213"/>
    </source>
</evidence>
<dbReference type="Proteomes" id="UP000775213">
    <property type="component" value="Unassembled WGS sequence"/>
</dbReference>
<keyword evidence="2" id="KW-1185">Reference proteome</keyword>
<gene>
    <name evidence="1" type="ORF">IEQ34_013554</name>
</gene>
<dbReference type="PANTHER" id="PTHR31286:SF179">
    <property type="entry name" value="RNASE H TYPE-1 DOMAIN-CONTAINING PROTEIN"/>
    <property type="match status" value="1"/>
</dbReference>
<comment type="caution">
    <text evidence="1">The sequence shown here is derived from an EMBL/GenBank/DDBJ whole genome shotgun (WGS) entry which is preliminary data.</text>
</comment>
<proteinExistence type="predicted"/>
<reference evidence="1 2" key="1">
    <citation type="journal article" date="2021" name="Hortic Res">
        <title>Chromosome-scale assembly of the Dendrobium chrysotoxum genome enhances the understanding of orchid evolution.</title>
        <authorList>
            <person name="Zhang Y."/>
            <person name="Zhang G.Q."/>
            <person name="Zhang D."/>
            <person name="Liu X.D."/>
            <person name="Xu X.Y."/>
            <person name="Sun W.H."/>
            <person name="Yu X."/>
            <person name="Zhu X."/>
            <person name="Wang Z.W."/>
            <person name="Zhao X."/>
            <person name="Zhong W.Y."/>
            <person name="Chen H."/>
            <person name="Yin W.L."/>
            <person name="Huang T."/>
            <person name="Niu S.C."/>
            <person name="Liu Z.J."/>
        </authorList>
    </citation>
    <scope>NUCLEOTIDE SEQUENCE [LARGE SCALE GENOMIC DNA]</scope>
    <source>
        <strain evidence="1">Lindl</strain>
    </source>
</reference>
<dbReference type="PANTHER" id="PTHR31286">
    <property type="entry name" value="GLYCINE-RICH CELL WALL STRUCTURAL PROTEIN 1.8-LIKE"/>
    <property type="match status" value="1"/>
</dbReference>
<accession>A0AAV7GRY8</accession>
<dbReference type="AlphaFoldDB" id="A0AAV7GRY8"/>
<name>A0AAV7GRY8_DENCH</name>